<dbReference type="EMBL" id="MWML01000086">
    <property type="protein sequence ID" value="TCG06928.1"/>
    <property type="molecule type" value="Genomic_DNA"/>
</dbReference>
<keyword evidence="2" id="KW-1185">Reference proteome</keyword>
<reference evidence="1 2" key="1">
    <citation type="submission" date="2017-02" db="EMBL/GenBank/DDBJ databases">
        <title>Paraburkholderia sophoroidis sp. nov. and Paraburkholderia steynii sp. nov. rhizobial symbionts of the fynbos legume Hypocalyptus sophoroides.</title>
        <authorList>
            <person name="Steenkamp E.T."/>
            <person name="Beukes C.W."/>
            <person name="Van Zyl E."/>
            <person name="Avontuur J."/>
            <person name="Chan W.Y."/>
            <person name="Hassen A."/>
            <person name="Palmer M."/>
            <person name="Mthombeni L."/>
            <person name="Phalane F."/>
            <person name="Sereme K."/>
            <person name="Venter S.N."/>
        </authorList>
    </citation>
    <scope>NUCLEOTIDE SEQUENCE [LARGE SCALE GENOMIC DNA]</scope>
    <source>
        <strain evidence="1 2">HC1.1ba</strain>
    </source>
</reference>
<sequence length="59" mass="6773">MILRALCRVFKTIETILLHQVKLQSQFEILESTRAEKSHPRIGHAACYSVNAVPRRQIA</sequence>
<name>A0A4V2NH03_9BURK</name>
<accession>A0A4V2NH03</accession>
<gene>
    <name evidence="1" type="ORF">BZM27_23055</name>
</gene>
<organism evidence="1 2">
    <name type="scientific">Paraburkholderia steynii</name>
    <dbReference type="NCBI Taxonomy" id="1245441"/>
    <lineage>
        <taxon>Bacteria</taxon>
        <taxon>Pseudomonadati</taxon>
        <taxon>Pseudomonadota</taxon>
        <taxon>Betaproteobacteria</taxon>
        <taxon>Burkholderiales</taxon>
        <taxon>Burkholderiaceae</taxon>
        <taxon>Paraburkholderia</taxon>
    </lineage>
</organism>
<proteinExistence type="predicted"/>
<evidence type="ECO:0000313" key="1">
    <source>
        <dbReference type="EMBL" id="TCG06928.1"/>
    </source>
</evidence>
<comment type="caution">
    <text evidence="1">The sequence shown here is derived from an EMBL/GenBank/DDBJ whole genome shotgun (WGS) entry which is preliminary data.</text>
</comment>
<evidence type="ECO:0000313" key="2">
    <source>
        <dbReference type="Proteomes" id="UP000294200"/>
    </source>
</evidence>
<dbReference type="Proteomes" id="UP000294200">
    <property type="component" value="Unassembled WGS sequence"/>
</dbReference>
<protein>
    <submittedName>
        <fullName evidence="1">Uncharacterized protein</fullName>
    </submittedName>
</protein>
<dbReference type="AlphaFoldDB" id="A0A4V2NH03"/>